<proteinExistence type="predicted"/>
<evidence type="ECO:0000313" key="1">
    <source>
        <dbReference type="EMBL" id="VDN10770.1"/>
    </source>
</evidence>
<evidence type="ECO:0000313" key="2">
    <source>
        <dbReference type="Proteomes" id="UP000281553"/>
    </source>
</evidence>
<accession>A0A3P7LBF8</accession>
<dbReference type="EMBL" id="UYRU01049921">
    <property type="protein sequence ID" value="VDN10770.1"/>
    <property type="molecule type" value="Genomic_DNA"/>
</dbReference>
<protein>
    <submittedName>
        <fullName evidence="1">Uncharacterized protein</fullName>
    </submittedName>
</protein>
<gene>
    <name evidence="1" type="ORF">DILT_LOCUS6601</name>
</gene>
<keyword evidence="2" id="KW-1185">Reference proteome</keyword>
<dbReference type="AlphaFoldDB" id="A0A3P7LBF8"/>
<sequence length="35" mass="3789">MEIRHLPGCKVSRPRAFPATLWTLLLSAGGSPVLL</sequence>
<name>A0A3P7LBF8_DIBLA</name>
<reference evidence="1 2" key="1">
    <citation type="submission" date="2018-11" db="EMBL/GenBank/DDBJ databases">
        <authorList>
            <consortium name="Pathogen Informatics"/>
        </authorList>
    </citation>
    <scope>NUCLEOTIDE SEQUENCE [LARGE SCALE GENOMIC DNA]</scope>
</reference>
<organism evidence="1 2">
    <name type="scientific">Dibothriocephalus latus</name>
    <name type="common">Fish tapeworm</name>
    <name type="synonym">Diphyllobothrium latum</name>
    <dbReference type="NCBI Taxonomy" id="60516"/>
    <lineage>
        <taxon>Eukaryota</taxon>
        <taxon>Metazoa</taxon>
        <taxon>Spiralia</taxon>
        <taxon>Lophotrochozoa</taxon>
        <taxon>Platyhelminthes</taxon>
        <taxon>Cestoda</taxon>
        <taxon>Eucestoda</taxon>
        <taxon>Diphyllobothriidea</taxon>
        <taxon>Diphyllobothriidae</taxon>
        <taxon>Dibothriocephalus</taxon>
    </lineage>
</organism>
<feature type="non-terminal residue" evidence="1">
    <location>
        <position position="35"/>
    </location>
</feature>
<dbReference type="Proteomes" id="UP000281553">
    <property type="component" value="Unassembled WGS sequence"/>
</dbReference>